<dbReference type="RefSeq" id="WP_145063486.1">
    <property type="nucleotide sequence ID" value="NZ_CP036287.1"/>
</dbReference>
<gene>
    <name evidence="2" type="ORF">Pla133_12360</name>
</gene>
<dbReference type="EMBL" id="CP036287">
    <property type="protein sequence ID" value="QDU66170.1"/>
    <property type="molecule type" value="Genomic_DNA"/>
</dbReference>
<dbReference type="Proteomes" id="UP000316921">
    <property type="component" value="Chromosome"/>
</dbReference>
<dbReference type="AlphaFoldDB" id="A0A518BGR9"/>
<accession>A0A518BGR9</accession>
<keyword evidence="1" id="KW-1133">Transmembrane helix</keyword>
<feature type="transmembrane region" description="Helical" evidence="1">
    <location>
        <begin position="51"/>
        <end position="73"/>
    </location>
</feature>
<evidence type="ECO:0000313" key="2">
    <source>
        <dbReference type="EMBL" id="QDU66170.1"/>
    </source>
</evidence>
<name>A0A518BGR9_9BACT</name>
<feature type="transmembrane region" description="Helical" evidence="1">
    <location>
        <begin position="109"/>
        <end position="126"/>
    </location>
</feature>
<keyword evidence="1" id="KW-0812">Transmembrane</keyword>
<keyword evidence="3" id="KW-1185">Reference proteome</keyword>
<sequence length="136" mass="14357">MIRNILAVVIGLVAGMAVNMALVLLNVYVLYPMPEGTSMQDPEQFNAYLGTLPATAFLVVLAAHLGQSFVGAWTAARLGASRPMALAMIVGALSLAAGVANMMTVDGPSWLSVELPLYLVVAWLAGRMEVRRRAAA</sequence>
<dbReference type="KEGG" id="pbap:Pla133_12360"/>
<evidence type="ECO:0000313" key="3">
    <source>
        <dbReference type="Proteomes" id="UP000316921"/>
    </source>
</evidence>
<proteinExistence type="predicted"/>
<keyword evidence="1" id="KW-0472">Membrane</keyword>
<evidence type="ECO:0000256" key="1">
    <source>
        <dbReference type="SAM" id="Phobius"/>
    </source>
</evidence>
<protein>
    <submittedName>
        <fullName evidence="2">Uncharacterized protein</fullName>
    </submittedName>
</protein>
<reference evidence="2 3" key="1">
    <citation type="submission" date="2019-02" db="EMBL/GenBank/DDBJ databases">
        <title>Deep-cultivation of Planctomycetes and their phenomic and genomic characterization uncovers novel biology.</title>
        <authorList>
            <person name="Wiegand S."/>
            <person name="Jogler M."/>
            <person name="Boedeker C."/>
            <person name="Pinto D."/>
            <person name="Vollmers J."/>
            <person name="Rivas-Marin E."/>
            <person name="Kohn T."/>
            <person name="Peeters S.H."/>
            <person name="Heuer A."/>
            <person name="Rast P."/>
            <person name="Oberbeckmann S."/>
            <person name="Bunk B."/>
            <person name="Jeske O."/>
            <person name="Meyerdierks A."/>
            <person name="Storesund J.E."/>
            <person name="Kallscheuer N."/>
            <person name="Luecker S."/>
            <person name="Lage O.M."/>
            <person name="Pohl T."/>
            <person name="Merkel B.J."/>
            <person name="Hornburger P."/>
            <person name="Mueller R.-W."/>
            <person name="Bruemmer F."/>
            <person name="Labrenz M."/>
            <person name="Spormann A.M."/>
            <person name="Op den Camp H."/>
            <person name="Overmann J."/>
            <person name="Amann R."/>
            <person name="Jetten M.S.M."/>
            <person name="Mascher T."/>
            <person name="Medema M.H."/>
            <person name="Devos D.P."/>
            <person name="Kaster A.-K."/>
            <person name="Ovreas L."/>
            <person name="Rohde M."/>
            <person name="Galperin M.Y."/>
            <person name="Jogler C."/>
        </authorList>
    </citation>
    <scope>NUCLEOTIDE SEQUENCE [LARGE SCALE GENOMIC DNA]</scope>
    <source>
        <strain evidence="2 3">Pla133</strain>
    </source>
</reference>
<feature type="transmembrane region" description="Helical" evidence="1">
    <location>
        <begin position="7"/>
        <end position="31"/>
    </location>
</feature>
<feature type="transmembrane region" description="Helical" evidence="1">
    <location>
        <begin position="85"/>
        <end position="103"/>
    </location>
</feature>
<organism evidence="2 3">
    <name type="scientific">Engelhardtia mirabilis</name>
    <dbReference type="NCBI Taxonomy" id="2528011"/>
    <lineage>
        <taxon>Bacteria</taxon>
        <taxon>Pseudomonadati</taxon>
        <taxon>Planctomycetota</taxon>
        <taxon>Planctomycetia</taxon>
        <taxon>Planctomycetia incertae sedis</taxon>
        <taxon>Engelhardtia</taxon>
    </lineage>
</organism>